<evidence type="ECO:0000256" key="14">
    <source>
        <dbReference type="ARBA" id="ARBA00047470"/>
    </source>
</evidence>
<keyword evidence="12 15" id="KW-0067">ATP-binding</keyword>
<evidence type="ECO:0000259" key="19">
    <source>
        <dbReference type="PROSITE" id="PS50081"/>
    </source>
</evidence>
<dbReference type="Pfam" id="PF00433">
    <property type="entry name" value="Pkinase_C"/>
    <property type="match status" value="1"/>
</dbReference>
<dbReference type="InterPro" id="IPR020454">
    <property type="entry name" value="DAG/PE-bd"/>
</dbReference>
<dbReference type="GO" id="GO:0005524">
    <property type="term" value="F:ATP binding"/>
    <property type="evidence" value="ECO:0007669"/>
    <property type="project" value="UniProtKB-UniRule"/>
</dbReference>
<evidence type="ECO:0000256" key="10">
    <source>
        <dbReference type="ARBA" id="ARBA00022777"/>
    </source>
</evidence>
<evidence type="ECO:0000256" key="12">
    <source>
        <dbReference type="ARBA" id="ARBA00022840"/>
    </source>
</evidence>
<dbReference type="InterPro" id="IPR017892">
    <property type="entry name" value="Pkinase_C"/>
</dbReference>
<dbReference type="EMBL" id="JAOPHQ010004614">
    <property type="protein sequence ID" value="KAK0138473.1"/>
    <property type="molecule type" value="Genomic_DNA"/>
</dbReference>
<dbReference type="EC" id="2.7.11.13" evidence="2"/>
<dbReference type="FunFam" id="1.10.510.10:FF:000634">
    <property type="entry name" value="Protein kinase C"/>
    <property type="match status" value="1"/>
</dbReference>
<evidence type="ECO:0000256" key="7">
    <source>
        <dbReference type="ARBA" id="ARBA00022737"/>
    </source>
</evidence>
<evidence type="ECO:0000256" key="15">
    <source>
        <dbReference type="PROSITE-ProRule" id="PRU10141"/>
    </source>
</evidence>
<evidence type="ECO:0000256" key="13">
    <source>
        <dbReference type="ARBA" id="ARBA00047272"/>
    </source>
</evidence>
<comment type="catalytic activity">
    <reaction evidence="13">
        <text>L-threonyl-[protein] + ATP = O-phospho-L-threonyl-[protein] + ADP + H(+)</text>
        <dbReference type="Rhea" id="RHEA:46608"/>
        <dbReference type="Rhea" id="RHEA-COMP:11060"/>
        <dbReference type="Rhea" id="RHEA-COMP:11605"/>
        <dbReference type="ChEBI" id="CHEBI:15378"/>
        <dbReference type="ChEBI" id="CHEBI:30013"/>
        <dbReference type="ChEBI" id="CHEBI:30616"/>
        <dbReference type="ChEBI" id="CHEBI:61977"/>
        <dbReference type="ChEBI" id="CHEBI:456216"/>
        <dbReference type="EC" id="2.7.11.13"/>
    </reaction>
</comment>
<feature type="domain" description="Phorbol-ester/DAG-type" evidence="19">
    <location>
        <begin position="164"/>
        <end position="214"/>
    </location>
</feature>
<dbReference type="SMART" id="SM00133">
    <property type="entry name" value="S_TK_X"/>
    <property type="match status" value="1"/>
</dbReference>
<dbReference type="PROSITE" id="PS50081">
    <property type="entry name" value="ZF_DAG_PE_2"/>
    <property type="match status" value="2"/>
</dbReference>
<organism evidence="21 22">
    <name type="scientific">Merluccius polli</name>
    <name type="common">Benguela hake</name>
    <name type="synonym">Merluccius cadenati</name>
    <dbReference type="NCBI Taxonomy" id="89951"/>
    <lineage>
        <taxon>Eukaryota</taxon>
        <taxon>Metazoa</taxon>
        <taxon>Chordata</taxon>
        <taxon>Craniata</taxon>
        <taxon>Vertebrata</taxon>
        <taxon>Euteleostomi</taxon>
        <taxon>Actinopterygii</taxon>
        <taxon>Neopterygii</taxon>
        <taxon>Teleostei</taxon>
        <taxon>Neoteleostei</taxon>
        <taxon>Acanthomorphata</taxon>
        <taxon>Zeiogadaria</taxon>
        <taxon>Gadariae</taxon>
        <taxon>Gadiformes</taxon>
        <taxon>Gadoidei</taxon>
        <taxon>Merlucciidae</taxon>
        <taxon>Merluccius</taxon>
    </lineage>
</organism>
<name>A0AA47MDV8_MERPO</name>
<keyword evidence="11" id="KW-0862">Zinc</keyword>
<dbReference type="FunFam" id="3.30.60.20:FF:000003">
    <property type="entry name" value="Protein kinase C delta"/>
    <property type="match status" value="1"/>
</dbReference>
<evidence type="ECO:0000256" key="6">
    <source>
        <dbReference type="ARBA" id="ARBA00022723"/>
    </source>
</evidence>
<dbReference type="InterPro" id="IPR011009">
    <property type="entry name" value="Kinase-like_dom_sf"/>
</dbReference>
<evidence type="ECO:0000256" key="4">
    <source>
        <dbReference type="ARBA" id="ARBA00022553"/>
    </source>
</evidence>
<dbReference type="InterPro" id="IPR008271">
    <property type="entry name" value="Ser/Thr_kinase_AS"/>
</dbReference>
<evidence type="ECO:0000256" key="9">
    <source>
        <dbReference type="ARBA" id="ARBA00022771"/>
    </source>
</evidence>
<feature type="binding site" evidence="15">
    <location>
        <position position="435"/>
    </location>
    <ligand>
        <name>ATP</name>
        <dbReference type="ChEBI" id="CHEBI:30616"/>
    </ligand>
</feature>
<dbReference type="CDD" id="cd20837">
    <property type="entry name" value="C1_nPKC_theta-like_rpt2"/>
    <property type="match status" value="1"/>
</dbReference>
<dbReference type="Pfam" id="PF21494">
    <property type="entry name" value="PKC_C2"/>
    <property type="match status" value="1"/>
</dbReference>
<dbReference type="FunFam" id="2.60.40.150:FF:000049">
    <property type="entry name" value="Protein kinase C delta type"/>
    <property type="match status" value="1"/>
</dbReference>
<keyword evidence="10 21" id="KW-0418">Kinase</keyword>
<dbReference type="PROSITE" id="PS00479">
    <property type="entry name" value="ZF_DAG_PE_1"/>
    <property type="match status" value="1"/>
</dbReference>
<evidence type="ECO:0000259" key="20">
    <source>
        <dbReference type="PROSITE" id="PS51285"/>
    </source>
</evidence>
<feature type="domain" description="Protein kinase" evidence="18">
    <location>
        <begin position="406"/>
        <end position="865"/>
    </location>
</feature>
<dbReference type="InterPro" id="IPR000961">
    <property type="entry name" value="AGC-kinase_C"/>
</dbReference>
<evidence type="ECO:0000256" key="3">
    <source>
        <dbReference type="ARBA" id="ARBA00022527"/>
    </source>
</evidence>
<dbReference type="InterPro" id="IPR046349">
    <property type="entry name" value="C1-like_sf"/>
</dbReference>
<dbReference type="FunFam" id="3.30.200.20:FF:000360">
    <property type="entry name" value="Protein kinase C"/>
    <property type="match status" value="1"/>
</dbReference>
<keyword evidence="22" id="KW-1185">Reference proteome</keyword>
<evidence type="ECO:0000256" key="11">
    <source>
        <dbReference type="ARBA" id="ARBA00022833"/>
    </source>
</evidence>
<feature type="domain" description="AGC-kinase C-terminal" evidence="20">
    <location>
        <begin position="866"/>
        <end position="937"/>
    </location>
</feature>
<evidence type="ECO:0000259" key="18">
    <source>
        <dbReference type="PROSITE" id="PS50011"/>
    </source>
</evidence>
<evidence type="ECO:0000256" key="2">
    <source>
        <dbReference type="ARBA" id="ARBA00012429"/>
    </source>
</evidence>
<dbReference type="InterPro" id="IPR000008">
    <property type="entry name" value="C2_dom"/>
</dbReference>
<keyword evidence="4" id="KW-0597">Phosphoprotein</keyword>
<dbReference type="SUPFAM" id="SSF56112">
    <property type="entry name" value="Protein kinase-like (PK-like)"/>
    <property type="match status" value="2"/>
</dbReference>
<keyword evidence="3" id="KW-0723">Serine/threonine-protein kinase</keyword>
<feature type="domain" description="C2" evidence="17">
    <location>
        <begin position="1"/>
        <end position="107"/>
    </location>
</feature>
<comment type="catalytic activity">
    <reaction evidence="14">
        <text>L-seryl-[protein] + ATP = O-phospho-L-seryl-[protein] + ADP + H(+)</text>
        <dbReference type="Rhea" id="RHEA:17989"/>
        <dbReference type="Rhea" id="RHEA-COMP:9863"/>
        <dbReference type="Rhea" id="RHEA-COMP:11604"/>
        <dbReference type="ChEBI" id="CHEBI:15378"/>
        <dbReference type="ChEBI" id="CHEBI:29999"/>
        <dbReference type="ChEBI" id="CHEBI:30616"/>
        <dbReference type="ChEBI" id="CHEBI:83421"/>
        <dbReference type="ChEBI" id="CHEBI:456216"/>
        <dbReference type="EC" id="2.7.11.13"/>
    </reaction>
</comment>
<dbReference type="SUPFAM" id="SSF57889">
    <property type="entry name" value="Cysteine-rich domain"/>
    <property type="match status" value="2"/>
</dbReference>
<dbReference type="PANTHER" id="PTHR24351">
    <property type="entry name" value="RIBOSOMAL PROTEIN S6 KINASE"/>
    <property type="match status" value="1"/>
</dbReference>
<gene>
    <name evidence="21" type="primary">Prkcq</name>
    <name evidence="21" type="ORF">N1851_025002</name>
</gene>
<dbReference type="Gene3D" id="1.10.510.10">
    <property type="entry name" value="Transferase(Phosphotransferase) domain 1"/>
    <property type="match status" value="2"/>
</dbReference>
<dbReference type="PROSITE" id="PS50004">
    <property type="entry name" value="C2"/>
    <property type="match status" value="1"/>
</dbReference>
<evidence type="ECO:0000256" key="1">
    <source>
        <dbReference type="ARBA" id="ARBA00005490"/>
    </source>
</evidence>
<feature type="domain" description="Phorbol-ester/DAG-type" evidence="19">
    <location>
        <begin position="243"/>
        <end position="293"/>
    </location>
</feature>
<comment type="caution">
    <text evidence="21">The sequence shown here is derived from an EMBL/GenBank/DDBJ whole genome shotgun (WGS) entry which is preliminary data.</text>
</comment>
<dbReference type="InterPro" id="IPR017441">
    <property type="entry name" value="Protein_kinase_ATP_BS"/>
</dbReference>
<dbReference type="PRINTS" id="PR00008">
    <property type="entry name" value="DAGPEDOMAIN"/>
</dbReference>
<dbReference type="FunFam" id="3.30.60.20:FF:000008">
    <property type="entry name" value="Protein kinase C theta"/>
    <property type="match status" value="1"/>
</dbReference>
<feature type="region of interest" description="Disordered" evidence="16">
    <location>
        <begin position="356"/>
        <end position="384"/>
    </location>
</feature>
<keyword evidence="6" id="KW-0479">Metal-binding</keyword>
<dbReference type="Pfam" id="PF00069">
    <property type="entry name" value="Pkinase"/>
    <property type="match status" value="2"/>
</dbReference>
<dbReference type="InterPro" id="IPR000719">
    <property type="entry name" value="Prot_kinase_dom"/>
</dbReference>
<protein>
    <recommendedName>
        <fullName evidence="2">protein kinase C</fullName>
        <ecNumber evidence="2">2.7.11.13</ecNumber>
    </recommendedName>
</protein>
<dbReference type="Pfam" id="PF00130">
    <property type="entry name" value="C1_1"/>
    <property type="match status" value="2"/>
</dbReference>
<dbReference type="PROSITE" id="PS00108">
    <property type="entry name" value="PROTEIN_KINASE_ST"/>
    <property type="match status" value="1"/>
</dbReference>
<sequence length="938" mass="104853">MSPFLRIGFTRFEMDPGLAYHEEVLSPYCAVQMKEHVDTEKGQVYKQKKPTMYPPWSTTFDAHVHRGRVMHVMVKDRTAELRSEATLSLDTLAVRCVKENGKLEFWLDLAPQGRVLMEARYYIEKSDGQGKEGDAEGEKERASLFTLHQRRGAIKQAKIHLVKSHEFSATFFPQPTFCSVCKEFVWGLNKQGYQCRQCNAAIHKKCIDKIIANCTGSAVNSKETMVLNSELSSHKERFKIDMPHRFKVYNYKSPTFCQHCGTLLWGLAKQGLKCEECCMNVHHKCQNKVANLCGVNQKLMAEALAIIETKQLQAKTGQDNETIGREGPVTLDQPGVIRAPSGVITGLSAIATPPRKEVQGVSWDASPVEEEPASGGPRVGAQPEDEEPLYAVPNKEPRQRFTLDNFILHKMLGKGSFGKVFLAELKSTGQFFAMKALKKDVVLMDDDVECTLVERRVLSLAWEHPFLTHLYCTFQTKENLFFVMEYLNGGDLMFHIQSCHNFDLPRSKFYAAEIICGLQFLHSKGVVYRDLKLDNMLLDSEGHVKIADFGMCKENMIDDARTSTFCGTPDYIAPEEVFEVFLPPIHNVPSRGQQRTVSTIHSVDDALLPPPETPDGGPEPLRSRPEVVLHGLTELLPCPGFCLGNRHSCAPLGLPVPACCLWSPTGQKGPIGLLLQFDGIPHRRCPPAGSGIAATAGTDHLAATALVGRLNNGGVEHGPLGLNVPRLPRYMVKALPEVGVEALSDRRLCQTFPADPHDTFGSARSDRHSPPPSQPTHHQVILLGQKYNSSVDWWSFGVLLYEMLIGQSPFHGRDEEALFQSIRTDNPSYPPWLPRDAKDILVKLFVREPEQRLGVKGNIRQHSFFSGTDWTAMELRQVEPPFRPTVKSASDCSNFDKEFLNEKPRLSCADRALMNSVDQTMFRNFSLVNPGMGRAKAS</sequence>
<comment type="similarity">
    <text evidence="1">Belongs to the protein kinase superfamily. AGC Ser/Thr protein kinase family. PKC subfamily.</text>
</comment>
<dbReference type="AlphaFoldDB" id="A0AA47MDV8"/>
<dbReference type="PROSITE" id="PS51285">
    <property type="entry name" value="AGC_KINASE_CTER"/>
    <property type="match status" value="1"/>
</dbReference>
<evidence type="ECO:0000256" key="8">
    <source>
        <dbReference type="ARBA" id="ARBA00022741"/>
    </source>
</evidence>
<keyword evidence="7" id="KW-0677">Repeat</keyword>
<dbReference type="Gene3D" id="2.60.40.150">
    <property type="entry name" value="C2 domain"/>
    <property type="match status" value="1"/>
</dbReference>
<dbReference type="PROSITE" id="PS50011">
    <property type="entry name" value="PROTEIN_KINASE_DOM"/>
    <property type="match status" value="1"/>
</dbReference>
<dbReference type="InterPro" id="IPR035892">
    <property type="entry name" value="C2_domain_sf"/>
</dbReference>
<dbReference type="Gene3D" id="3.30.200.20">
    <property type="entry name" value="Phosphorylase Kinase, domain 1"/>
    <property type="match status" value="1"/>
</dbReference>
<evidence type="ECO:0000256" key="5">
    <source>
        <dbReference type="ARBA" id="ARBA00022679"/>
    </source>
</evidence>
<dbReference type="CDD" id="cd20834">
    <property type="entry name" value="C1_nPKC_theta-like_rpt1"/>
    <property type="match status" value="1"/>
</dbReference>
<proteinExistence type="inferred from homology"/>
<keyword evidence="9" id="KW-0863">Zinc-finger</keyword>
<keyword evidence="8 15" id="KW-0547">Nucleotide-binding</keyword>
<dbReference type="SUPFAM" id="SSF49562">
    <property type="entry name" value="C2 domain (Calcium/lipid-binding domain, CaLB)"/>
    <property type="match status" value="1"/>
</dbReference>
<evidence type="ECO:0000256" key="16">
    <source>
        <dbReference type="SAM" id="MobiDB-lite"/>
    </source>
</evidence>
<accession>A0AA47MDV8</accession>
<dbReference type="Proteomes" id="UP001174136">
    <property type="component" value="Unassembled WGS sequence"/>
</dbReference>
<dbReference type="InterPro" id="IPR002219">
    <property type="entry name" value="PKC_DAG/PE"/>
</dbReference>
<keyword evidence="5" id="KW-0808">Transferase</keyword>
<dbReference type="Gene3D" id="3.30.60.20">
    <property type="match status" value="2"/>
</dbReference>
<feature type="region of interest" description="Disordered" evidence="16">
    <location>
        <begin position="754"/>
        <end position="777"/>
    </location>
</feature>
<dbReference type="GO" id="GO:0004697">
    <property type="term" value="F:diacylglycerol-dependent serine/threonine kinase activity"/>
    <property type="evidence" value="ECO:0007669"/>
    <property type="project" value="UniProtKB-EC"/>
</dbReference>
<dbReference type="SMART" id="SM00220">
    <property type="entry name" value="S_TKc"/>
    <property type="match status" value="1"/>
</dbReference>
<evidence type="ECO:0000313" key="22">
    <source>
        <dbReference type="Proteomes" id="UP001174136"/>
    </source>
</evidence>
<dbReference type="PROSITE" id="PS00107">
    <property type="entry name" value="PROTEIN_KINASE_ATP"/>
    <property type="match status" value="1"/>
</dbReference>
<reference evidence="21" key="1">
    <citation type="journal article" date="2023" name="Front. Mar. Sci.">
        <title>A new Merluccius polli reference genome to investigate the effects of global change in West African waters.</title>
        <authorList>
            <person name="Mateo J.L."/>
            <person name="Blanco-Fernandez C."/>
            <person name="Garcia-Vazquez E."/>
            <person name="Machado-Schiaffino G."/>
        </authorList>
    </citation>
    <scope>NUCLEOTIDE SEQUENCE</scope>
    <source>
        <strain evidence="21">C29</strain>
        <tissue evidence="21">Fin</tissue>
    </source>
</reference>
<evidence type="ECO:0000259" key="17">
    <source>
        <dbReference type="PROSITE" id="PS50004"/>
    </source>
</evidence>
<dbReference type="SMART" id="SM00109">
    <property type="entry name" value="C1"/>
    <property type="match status" value="2"/>
</dbReference>
<dbReference type="GO" id="GO:0008270">
    <property type="term" value="F:zinc ion binding"/>
    <property type="evidence" value="ECO:0007669"/>
    <property type="project" value="UniProtKB-KW"/>
</dbReference>
<evidence type="ECO:0000313" key="21">
    <source>
        <dbReference type="EMBL" id="KAK0138473.1"/>
    </source>
</evidence>